<dbReference type="PANTHER" id="PTHR13887">
    <property type="entry name" value="GLUTATHIONE S-TRANSFERASE KAPPA"/>
    <property type="match status" value="1"/>
</dbReference>
<dbReference type="PANTHER" id="PTHR13887:SF56">
    <property type="entry name" value="THIOREDOXIN-LIKE REDUCTASE RV2466C"/>
    <property type="match status" value="1"/>
</dbReference>
<dbReference type="Proteomes" id="UP000218934">
    <property type="component" value="Unassembled WGS sequence"/>
</dbReference>
<feature type="domain" description="Thioredoxin-like fold" evidence="2">
    <location>
        <begin position="56"/>
        <end position="232"/>
    </location>
</feature>
<reference evidence="3 4" key="1">
    <citation type="submission" date="2017-09" db="EMBL/GenBank/DDBJ databases">
        <title>The Catabolism of 3,6-Dichlorosalicylic acid is Initiated by the Cytochrome P450 Monooxygenase DsmABC in Rhizorhabdus dicambivorans Ndbn-20.</title>
        <authorList>
            <person name="Na L."/>
        </authorList>
    </citation>
    <scope>NUCLEOTIDE SEQUENCE [LARGE SCALE GENOMIC DNA]</scope>
    <source>
        <strain evidence="3 4">Ndbn-20m</strain>
    </source>
</reference>
<dbReference type="AlphaFoldDB" id="A0A2A4FZT5"/>
<dbReference type="OrthoDB" id="8478320at2"/>
<organism evidence="3 4">
    <name type="scientific">Rhizorhabdus dicambivorans</name>
    <dbReference type="NCBI Taxonomy" id="1850238"/>
    <lineage>
        <taxon>Bacteria</taxon>
        <taxon>Pseudomonadati</taxon>
        <taxon>Pseudomonadota</taxon>
        <taxon>Alphaproteobacteria</taxon>
        <taxon>Sphingomonadales</taxon>
        <taxon>Sphingomonadaceae</taxon>
        <taxon>Rhizorhabdus</taxon>
    </lineage>
</organism>
<dbReference type="RefSeq" id="WP_066962053.1">
    <property type="nucleotide sequence ID" value="NZ_CP023449.1"/>
</dbReference>
<evidence type="ECO:0000259" key="2">
    <source>
        <dbReference type="Pfam" id="PF13462"/>
    </source>
</evidence>
<dbReference type="KEGG" id="rdi:CMV14_17055"/>
<dbReference type="Gene3D" id="1.10.40.110">
    <property type="match status" value="1"/>
</dbReference>
<keyword evidence="3" id="KW-0413">Isomerase</keyword>
<evidence type="ECO:0000313" key="4">
    <source>
        <dbReference type="Proteomes" id="UP000218934"/>
    </source>
</evidence>
<sequence>MKKTLALMTLGLALAVTGCGKKEGESNTANMAAPAAPAAPYTGKDWSETIVKTPEGGFRMGNPDAPVKLVEYASMTCPHCRDFTKAGADPLKTNYVRTGKLSWEYRNFVLNPLDVAATLVARCQGADTFFPFIEQLYATQADWVGKFNSVDEKTLQSIGALPQQEQFSKLVELSGLQDFFKAHGVPDSRIKACLADKGALDELIKIRDRAANEEKVDGTPNFFINGVRQEGVYDWPGLETKLREQVR</sequence>
<evidence type="ECO:0000256" key="1">
    <source>
        <dbReference type="ARBA" id="ARBA00005791"/>
    </source>
</evidence>
<keyword evidence="4" id="KW-1185">Reference proteome</keyword>
<gene>
    <name evidence="3" type="ORF">COO09_06840</name>
</gene>
<dbReference type="EMBL" id="NWUF01000005">
    <property type="protein sequence ID" value="PCE43014.1"/>
    <property type="molecule type" value="Genomic_DNA"/>
</dbReference>
<evidence type="ECO:0000313" key="3">
    <source>
        <dbReference type="EMBL" id="PCE43014.1"/>
    </source>
</evidence>
<dbReference type="Gene3D" id="3.40.30.10">
    <property type="entry name" value="Glutaredoxin"/>
    <property type="match status" value="1"/>
</dbReference>
<comment type="caution">
    <text evidence="3">The sequence shown here is derived from an EMBL/GenBank/DDBJ whole genome shotgun (WGS) entry which is preliminary data.</text>
</comment>
<dbReference type="InterPro" id="IPR036249">
    <property type="entry name" value="Thioredoxin-like_sf"/>
</dbReference>
<dbReference type="SUPFAM" id="SSF52833">
    <property type="entry name" value="Thioredoxin-like"/>
    <property type="match status" value="1"/>
</dbReference>
<comment type="similarity">
    <text evidence="1">Belongs to the thioredoxin family. DsbA subfamily.</text>
</comment>
<proteinExistence type="inferred from homology"/>
<accession>A0A2A4FZT5</accession>
<dbReference type="InterPro" id="IPR012336">
    <property type="entry name" value="Thioredoxin-like_fold"/>
</dbReference>
<dbReference type="Pfam" id="PF13462">
    <property type="entry name" value="Thioredoxin_4"/>
    <property type="match status" value="1"/>
</dbReference>
<dbReference type="CDD" id="cd02972">
    <property type="entry name" value="DsbA_family"/>
    <property type="match status" value="1"/>
</dbReference>
<name>A0A2A4FZT5_9SPHN</name>
<dbReference type="GO" id="GO:0016853">
    <property type="term" value="F:isomerase activity"/>
    <property type="evidence" value="ECO:0007669"/>
    <property type="project" value="UniProtKB-KW"/>
</dbReference>
<protein>
    <submittedName>
        <fullName evidence="3">Protein-disulfide isomerase</fullName>
    </submittedName>
</protein>
<dbReference type="PROSITE" id="PS51257">
    <property type="entry name" value="PROKAR_LIPOPROTEIN"/>
    <property type="match status" value="1"/>
</dbReference>